<dbReference type="WBParaSite" id="ACAC_0000877901-mRNA-1">
    <property type="protein sequence ID" value="ACAC_0000877901-mRNA-1"/>
    <property type="gene ID" value="ACAC_0000877901"/>
</dbReference>
<reference evidence="5" key="1">
    <citation type="submission" date="2012-09" db="EMBL/GenBank/DDBJ databases">
        <authorList>
            <person name="Martin A.A."/>
        </authorList>
    </citation>
    <scope>NUCLEOTIDE SEQUENCE</scope>
</reference>
<dbReference type="SMART" id="SM00702">
    <property type="entry name" value="P4Hc"/>
    <property type="match status" value="1"/>
</dbReference>
<evidence type="ECO:0000313" key="5">
    <source>
        <dbReference type="Proteomes" id="UP000035642"/>
    </source>
</evidence>
<dbReference type="GO" id="GO:0005737">
    <property type="term" value="C:cytoplasm"/>
    <property type="evidence" value="ECO:0007669"/>
    <property type="project" value="TreeGrafter"/>
</dbReference>
<dbReference type="InterPro" id="IPR039558">
    <property type="entry name" value="TPA1/OFD1_N"/>
</dbReference>
<evidence type="ECO:0000256" key="2">
    <source>
        <dbReference type="ARBA" id="ARBA00022964"/>
    </source>
</evidence>
<dbReference type="AlphaFoldDB" id="A0A158P9Y5"/>
<dbReference type="PANTHER" id="PTHR12117:SF0">
    <property type="entry name" value="PROLYL 3-HYDROXYLASE OGFOD1"/>
    <property type="match status" value="1"/>
</dbReference>
<accession>A0A158P9Y5</accession>
<dbReference type="InterPro" id="IPR051842">
    <property type="entry name" value="uS12_prolyl_hydroxylase"/>
</dbReference>
<organism evidence="5 6">
    <name type="scientific">Angiostrongylus cantonensis</name>
    <name type="common">Rat lungworm</name>
    <dbReference type="NCBI Taxonomy" id="6313"/>
    <lineage>
        <taxon>Eukaryota</taxon>
        <taxon>Metazoa</taxon>
        <taxon>Ecdysozoa</taxon>
        <taxon>Nematoda</taxon>
        <taxon>Chromadorea</taxon>
        <taxon>Rhabditida</taxon>
        <taxon>Rhabditina</taxon>
        <taxon>Rhabditomorpha</taxon>
        <taxon>Strongyloidea</taxon>
        <taxon>Metastrongylidae</taxon>
        <taxon>Angiostrongylus</taxon>
    </lineage>
</organism>
<evidence type="ECO:0000313" key="6">
    <source>
        <dbReference type="WBParaSite" id="ACAC_0000877901-mRNA-1"/>
    </source>
</evidence>
<evidence type="ECO:0000256" key="3">
    <source>
        <dbReference type="ARBA" id="ARBA00023002"/>
    </source>
</evidence>
<keyword evidence="2" id="KW-0223">Dioxygenase</keyword>
<dbReference type="GO" id="GO:0031543">
    <property type="term" value="F:peptidyl-proline dioxygenase activity"/>
    <property type="evidence" value="ECO:0007669"/>
    <property type="project" value="TreeGrafter"/>
</dbReference>
<comment type="cofactor">
    <cofactor evidence="1">
        <name>L-ascorbate</name>
        <dbReference type="ChEBI" id="CHEBI:38290"/>
    </cofactor>
</comment>
<proteinExistence type="predicted"/>
<keyword evidence="5" id="KW-1185">Reference proteome</keyword>
<evidence type="ECO:0000259" key="4">
    <source>
        <dbReference type="SMART" id="SM00702"/>
    </source>
</evidence>
<dbReference type="STRING" id="6313.A0A158P9Y5"/>
<dbReference type="Gene3D" id="2.60.120.620">
    <property type="entry name" value="q2cbj1_9rhob like domain"/>
    <property type="match status" value="1"/>
</dbReference>
<feature type="domain" description="Prolyl 4-hydroxylase alpha subunit" evidence="4">
    <location>
        <begin position="17"/>
        <end position="211"/>
    </location>
</feature>
<keyword evidence="3" id="KW-0560">Oxidoreductase</keyword>
<dbReference type="GO" id="GO:0031418">
    <property type="term" value="F:L-ascorbic acid binding"/>
    <property type="evidence" value="ECO:0007669"/>
    <property type="project" value="InterPro"/>
</dbReference>
<protein>
    <submittedName>
        <fullName evidence="6">P4Hc domain-containing protein</fullName>
    </submittedName>
</protein>
<dbReference type="Proteomes" id="UP000035642">
    <property type="component" value="Unassembled WGS sequence"/>
</dbReference>
<sequence>LDESLDHDVANELLGGSGICLLVLKKHPFPHWQLRDFLHVDPSVLERIEAELISYPSWNRKENDLYSLFQTPDLHAIEKAEHPAIANFRDFLCDEIRTWLENVSGVELLSQVDATGSCYASTDCLLPHSDEVDNRRFAFVYYFTQEPWEESFGGQTNIYNKDCEPTTIFTSLLPYRNSLLLFEVSDRSWHSVAEVLGEDNDPRLSINGWFHSSRYIKPRVRSALILLTSISFKKKKNKSEILPEFHSCLLTLIRGRAILISCAGPASFPFFQNFSGFVTVGPQSSEPSLAKVCSRSSPPQALASIVSRSGHLLYFLFLKSFHLYQL</sequence>
<dbReference type="Pfam" id="PF13661">
    <property type="entry name" value="2OG-FeII_Oxy_4"/>
    <property type="match status" value="1"/>
</dbReference>
<dbReference type="PANTHER" id="PTHR12117">
    <property type="entry name" value="HISTONE ACETYLTRANSFERASE COMPLEX"/>
    <property type="match status" value="1"/>
</dbReference>
<dbReference type="GO" id="GO:0006449">
    <property type="term" value="P:regulation of translational termination"/>
    <property type="evidence" value="ECO:0007669"/>
    <property type="project" value="TreeGrafter"/>
</dbReference>
<dbReference type="GO" id="GO:0005506">
    <property type="term" value="F:iron ion binding"/>
    <property type="evidence" value="ECO:0007669"/>
    <property type="project" value="InterPro"/>
</dbReference>
<evidence type="ECO:0000256" key="1">
    <source>
        <dbReference type="ARBA" id="ARBA00001961"/>
    </source>
</evidence>
<dbReference type="InterPro" id="IPR006620">
    <property type="entry name" value="Pro_4_hyd_alph"/>
</dbReference>
<name>A0A158P9Y5_ANGCA</name>
<reference evidence="6" key="2">
    <citation type="submission" date="2016-04" db="UniProtKB">
        <authorList>
            <consortium name="WormBaseParasite"/>
        </authorList>
    </citation>
    <scope>IDENTIFICATION</scope>
</reference>